<comment type="caution">
    <text evidence="3">The sequence shown here is derived from an EMBL/GenBank/DDBJ whole genome shotgun (WGS) entry which is preliminary data.</text>
</comment>
<sequence length="301" mass="32835">MAQRATTSANLLLSTGSRALTEEDALLVDKFISTTAWVFSPYVGESGQETRFRKVYTIPTDRGPPSNATVIFATDNRFILYAHGVEVQSLRFKTDSREVLAYSFTFPVGDQQYNSSFVLAFQVVGSPGRFPALRALVQVNFQNSKSSDLFETGIDPGWFGEEALLDDWEQPWFQAPDGAWHTQAVLRHYSGYTPEAIHMWQREVVEFGRLPAADNASNSNCHCQALTSGKLAGVLAGSMIAALVLGALGAWLLMRKKLQEARKGISAPGEMVETPHSGLHAPHQASSVTTSKQPGNTPSAP</sequence>
<organism evidence="3 4">
    <name type="scientific">Ephemerocybe angulata</name>
    <dbReference type="NCBI Taxonomy" id="980116"/>
    <lineage>
        <taxon>Eukaryota</taxon>
        <taxon>Fungi</taxon>
        <taxon>Dikarya</taxon>
        <taxon>Basidiomycota</taxon>
        <taxon>Agaricomycotina</taxon>
        <taxon>Agaricomycetes</taxon>
        <taxon>Agaricomycetidae</taxon>
        <taxon>Agaricales</taxon>
        <taxon>Agaricineae</taxon>
        <taxon>Psathyrellaceae</taxon>
        <taxon>Ephemerocybe</taxon>
    </lineage>
</organism>
<keyword evidence="2" id="KW-0472">Membrane</keyword>
<dbReference type="EMBL" id="JACGCI010000002">
    <property type="protein sequence ID" value="KAF6765456.1"/>
    <property type="molecule type" value="Genomic_DNA"/>
</dbReference>
<dbReference type="AlphaFoldDB" id="A0A8H6MGX5"/>
<protein>
    <submittedName>
        <fullName evidence="3">Uncharacterized protein</fullName>
    </submittedName>
</protein>
<dbReference type="OrthoDB" id="10036721at2759"/>
<keyword evidence="2" id="KW-1133">Transmembrane helix</keyword>
<evidence type="ECO:0000313" key="3">
    <source>
        <dbReference type="EMBL" id="KAF6765456.1"/>
    </source>
</evidence>
<reference evidence="3 4" key="1">
    <citation type="submission" date="2020-07" db="EMBL/GenBank/DDBJ databases">
        <title>Comparative genomics of pyrophilous fungi reveals a link between fire events and developmental genes.</title>
        <authorList>
            <consortium name="DOE Joint Genome Institute"/>
            <person name="Steindorff A.S."/>
            <person name="Carver A."/>
            <person name="Calhoun S."/>
            <person name="Stillman K."/>
            <person name="Liu H."/>
            <person name="Lipzen A."/>
            <person name="Pangilinan J."/>
            <person name="Labutti K."/>
            <person name="Bruns T.D."/>
            <person name="Grigoriev I.V."/>
        </authorList>
    </citation>
    <scope>NUCLEOTIDE SEQUENCE [LARGE SCALE GENOMIC DNA]</scope>
    <source>
        <strain evidence="3 4">CBS 144469</strain>
    </source>
</reference>
<evidence type="ECO:0000313" key="4">
    <source>
        <dbReference type="Proteomes" id="UP000521943"/>
    </source>
</evidence>
<name>A0A8H6MGX5_9AGAR</name>
<feature type="region of interest" description="Disordered" evidence="1">
    <location>
        <begin position="266"/>
        <end position="301"/>
    </location>
</feature>
<proteinExistence type="predicted"/>
<evidence type="ECO:0000256" key="2">
    <source>
        <dbReference type="SAM" id="Phobius"/>
    </source>
</evidence>
<keyword evidence="4" id="KW-1185">Reference proteome</keyword>
<accession>A0A8H6MGX5</accession>
<dbReference type="Proteomes" id="UP000521943">
    <property type="component" value="Unassembled WGS sequence"/>
</dbReference>
<evidence type="ECO:0000256" key="1">
    <source>
        <dbReference type="SAM" id="MobiDB-lite"/>
    </source>
</evidence>
<gene>
    <name evidence="3" type="ORF">DFP72DRAFT_839290</name>
</gene>
<keyword evidence="2" id="KW-0812">Transmembrane</keyword>
<dbReference type="Gene3D" id="2.60.120.260">
    <property type="entry name" value="Galactose-binding domain-like"/>
    <property type="match status" value="1"/>
</dbReference>
<feature type="transmembrane region" description="Helical" evidence="2">
    <location>
        <begin position="231"/>
        <end position="253"/>
    </location>
</feature>
<feature type="compositionally biased region" description="Polar residues" evidence="1">
    <location>
        <begin position="284"/>
        <end position="301"/>
    </location>
</feature>